<evidence type="ECO:0000256" key="2">
    <source>
        <dbReference type="ARBA" id="ARBA00023002"/>
    </source>
</evidence>
<gene>
    <name evidence="4" type="ORF">GCM10009098_33120</name>
</gene>
<dbReference type="Gene3D" id="3.50.50.60">
    <property type="entry name" value="FAD/NAD(P)-binding domain"/>
    <property type="match status" value="2"/>
</dbReference>
<dbReference type="Pfam" id="PF07992">
    <property type="entry name" value="Pyr_redox_2"/>
    <property type="match status" value="1"/>
</dbReference>
<dbReference type="SUPFAM" id="SSF51905">
    <property type="entry name" value="FAD/NAD(P)-binding domain"/>
    <property type="match status" value="1"/>
</dbReference>
<protein>
    <submittedName>
        <fullName evidence="4">NAD(P)/FAD-dependent oxidoreductase</fullName>
    </submittedName>
</protein>
<dbReference type="PRINTS" id="PR00469">
    <property type="entry name" value="PNDRDTASEII"/>
</dbReference>
<feature type="domain" description="FAD/NAD(P)-binding" evidence="3">
    <location>
        <begin position="4"/>
        <end position="283"/>
    </location>
</feature>
<accession>A0ABN1EA74</accession>
<evidence type="ECO:0000259" key="3">
    <source>
        <dbReference type="Pfam" id="PF07992"/>
    </source>
</evidence>
<evidence type="ECO:0000256" key="1">
    <source>
        <dbReference type="ARBA" id="ARBA00022630"/>
    </source>
</evidence>
<evidence type="ECO:0000313" key="5">
    <source>
        <dbReference type="Proteomes" id="UP001501169"/>
    </source>
</evidence>
<comment type="caution">
    <text evidence="4">The sequence shown here is derived from an EMBL/GenBank/DDBJ whole genome shotgun (WGS) entry which is preliminary data.</text>
</comment>
<organism evidence="4 5">
    <name type="scientific">Rheinheimera aquimaris</name>
    <dbReference type="NCBI Taxonomy" id="412437"/>
    <lineage>
        <taxon>Bacteria</taxon>
        <taxon>Pseudomonadati</taxon>
        <taxon>Pseudomonadota</taxon>
        <taxon>Gammaproteobacteria</taxon>
        <taxon>Chromatiales</taxon>
        <taxon>Chromatiaceae</taxon>
        <taxon>Rheinheimera</taxon>
    </lineage>
</organism>
<dbReference type="InterPro" id="IPR050097">
    <property type="entry name" value="Ferredoxin-NADP_redctase_2"/>
</dbReference>
<keyword evidence="5" id="KW-1185">Reference proteome</keyword>
<proteinExistence type="predicted"/>
<dbReference type="PRINTS" id="PR00368">
    <property type="entry name" value="FADPNR"/>
</dbReference>
<reference evidence="4 5" key="1">
    <citation type="journal article" date="2019" name="Int. J. Syst. Evol. Microbiol.">
        <title>The Global Catalogue of Microorganisms (GCM) 10K type strain sequencing project: providing services to taxonomists for standard genome sequencing and annotation.</title>
        <authorList>
            <consortium name="The Broad Institute Genomics Platform"/>
            <consortium name="The Broad Institute Genome Sequencing Center for Infectious Disease"/>
            <person name="Wu L."/>
            <person name="Ma J."/>
        </authorList>
    </citation>
    <scope>NUCLEOTIDE SEQUENCE [LARGE SCALE GENOMIC DNA]</scope>
    <source>
        <strain evidence="4 5">JCM 14331</strain>
    </source>
</reference>
<dbReference type="InterPro" id="IPR036188">
    <property type="entry name" value="FAD/NAD-bd_sf"/>
</dbReference>
<name>A0ABN1EA74_9GAMM</name>
<keyword evidence="1" id="KW-0285">Flavoprotein</keyword>
<dbReference type="PANTHER" id="PTHR48105">
    <property type="entry name" value="THIOREDOXIN REDUCTASE 1-RELATED-RELATED"/>
    <property type="match status" value="1"/>
</dbReference>
<dbReference type="Proteomes" id="UP001501169">
    <property type="component" value="Unassembled WGS sequence"/>
</dbReference>
<keyword evidence="2" id="KW-0560">Oxidoreductase</keyword>
<evidence type="ECO:0000313" key="4">
    <source>
        <dbReference type="EMBL" id="GAA0562354.1"/>
    </source>
</evidence>
<dbReference type="InterPro" id="IPR023753">
    <property type="entry name" value="FAD/NAD-binding_dom"/>
</dbReference>
<dbReference type="EMBL" id="BAAAEO010000005">
    <property type="protein sequence ID" value="GAA0562354.1"/>
    <property type="molecule type" value="Genomic_DNA"/>
</dbReference>
<sequence length="298" mass="31756">MMWDAIVIGGSFAGLSAAMQLARGQRSVLLIDAGEPRNRFATASHGFFAADGMAPAELQGRAWQQLLAYPNVTFRQSRVQSAQQQANGFSVTDEVGQQYQTKVLILATGLVDTLPDIDGLKPRWGKSVIHCPYCHGYEYRQQPIAVIANGAASVHQAGILPDWGPVTYFSQSRFLPDPEQQVVLQKRGVKVEHTPVVAILGDADNVSAVKLADGREIATGVVYVASETSFGHSLLQQLGCELEQGPTGVYVKTDAMQQSSVSGVFVAGDMAAPMHNAMLAAAAGVKAGAAAHRFLMFG</sequence>